<dbReference type="PATRIC" id="fig|1069083.5.peg.602"/>
<reference evidence="1 2" key="1">
    <citation type="journal article" date="2013" name="Genome Announc.">
        <title>Draft Genome Sequence of a Highly Flagellated, Fast-Swimming Archaeon, Methanocaldococcus villosus Strain KIN24-T80 (DSM 22612).</title>
        <authorList>
            <person name="Thennarasu S."/>
            <person name="Polireddy D."/>
            <person name="Antony A."/>
            <person name="Yada M.R."/>
            <person name="Algarawi S."/>
            <person name="Sivakumar N."/>
        </authorList>
    </citation>
    <scope>NUCLEOTIDE SEQUENCE [LARGE SCALE GENOMIC DNA]</scope>
    <source>
        <strain evidence="1 2">KIN24-T80</strain>
    </source>
</reference>
<dbReference type="EMBL" id="APMM01000018">
    <property type="protein sequence ID" value="ENN96307.1"/>
    <property type="molecule type" value="Genomic_DNA"/>
</dbReference>
<dbReference type="STRING" id="1069083.GCA_000371805_00161"/>
<protein>
    <submittedName>
        <fullName evidence="1">Uncharacterized protein</fullName>
    </submittedName>
</protein>
<gene>
    <name evidence="1" type="ORF">J422_03069</name>
</gene>
<proteinExistence type="predicted"/>
<evidence type="ECO:0000313" key="2">
    <source>
        <dbReference type="Proteomes" id="UP000053695"/>
    </source>
</evidence>
<comment type="caution">
    <text evidence="1">The sequence shown here is derived from an EMBL/GenBank/DDBJ whole genome shotgun (WGS) entry which is preliminary data.</text>
</comment>
<name>N6VYV1_9EURY</name>
<dbReference type="AlphaFoldDB" id="N6VYV1"/>
<dbReference type="RefSeq" id="WP_004590758.1">
    <property type="nucleotide sequence ID" value="NZ_APMM01000018.1"/>
</dbReference>
<sequence length="74" mass="8820">MKKVEEVIRDIHLINRRARFEGIKIFMTKNILKKCKEKGILDEVLISTKNTEIEDLVRKSYLFMDENSVCKKTF</sequence>
<organism evidence="1 2">
    <name type="scientific">Methanocaldococcus villosus KIN24-T80</name>
    <dbReference type="NCBI Taxonomy" id="1069083"/>
    <lineage>
        <taxon>Archaea</taxon>
        <taxon>Methanobacteriati</taxon>
        <taxon>Methanobacteriota</taxon>
        <taxon>Methanomada group</taxon>
        <taxon>Methanococci</taxon>
        <taxon>Methanococcales</taxon>
        <taxon>Methanocaldococcaceae</taxon>
        <taxon>Methanocaldococcus</taxon>
    </lineage>
</organism>
<accession>N6VYV1</accession>
<evidence type="ECO:0000313" key="1">
    <source>
        <dbReference type="EMBL" id="ENN96307.1"/>
    </source>
</evidence>
<keyword evidence="2" id="KW-1185">Reference proteome</keyword>
<dbReference type="Proteomes" id="UP000053695">
    <property type="component" value="Unassembled WGS sequence"/>
</dbReference>